<dbReference type="PROSITE" id="PS50109">
    <property type="entry name" value="HIS_KIN"/>
    <property type="match status" value="1"/>
</dbReference>
<dbReference type="FunFam" id="3.30.565.10:FF:000006">
    <property type="entry name" value="Sensor histidine kinase WalK"/>
    <property type="match status" value="1"/>
</dbReference>
<dbReference type="SUPFAM" id="SSF55874">
    <property type="entry name" value="ATPase domain of HSP90 chaperone/DNA topoisomerase II/histidine kinase"/>
    <property type="match status" value="1"/>
</dbReference>
<feature type="transmembrane region" description="Helical" evidence="17">
    <location>
        <begin position="159"/>
        <end position="183"/>
    </location>
</feature>
<evidence type="ECO:0000256" key="9">
    <source>
        <dbReference type="ARBA" id="ARBA00022777"/>
    </source>
</evidence>
<keyword evidence="9 20" id="KW-0418">Kinase</keyword>
<dbReference type="SUPFAM" id="SSF158472">
    <property type="entry name" value="HAMP domain-like"/>
    <property type="match status" value="1"/>
</dbReference>
<evidence type="ECO:0000256" key="8">
    <source>
        <dbReference type="ARBA" id="ARBA00022741"/>
    </source>
</evidence>
<dbReference type="InterPro" id="IPR003660">
    <property type="entry name" value="HAMP_dom"/>
</dbReference>
<dbReference type="Gene3D" id="3.30.565.10">
    <property type="entry name" value="Histidine kinase-like ATPase, C-terminal domain"/>
    <property type="match status" value="1"/>
</dbReference>
<evidence type="ECO:0000256" key="3">
    <source>
        <dbReference type="ARBA" id="ARBA00012438"/>
    </source>
</evidence>
<feature type="transmembrane region" description="Helical" evidence="17">
    <location>
        <begin position="6"/>
        <end position="31"/>
    </location>
</feature>
<keyword evidence="13" id="KW-0843">Virulence</keyword>
<evidence type="ECO:0000313" key="21">
    <source>
        <dbReference type="Proteomes" id="UP000639396"/>
    </source>
</evidence>
<keyword evidence="10" id="KW-0067">ATP-binding</keyword>
<keyword evidence="21" id="KW-1185">Reference proteome</keyword>
<dbReference type="SUPFAM" id="SSF47384">
    <property type="entry name" value="Homodimeric domain of signal transducing histidine kinase"/>
    <property type="match status" value="1"/>
</dbReference>
<dbReference type="GO" id="GO:0000155">
    <property type="term" value="F:phosphorelay sensor kinase activity"/>
    <property type="evidence" value="ECO:0007669"/>
    <property type="project" value="InterPro"/>
</dbReference>
<dbReference type="PRINTS" id="PR00344">
    <property type="entry name" value="BCTRLSENSOR"/>
</dbReference>
<protein>
    <recommendedName>
        <fullName evidence="16">Heme sensor protein HssS</fullName>
        <ecNumber evidence="3">2.7.13.3</ecNumber>
    </recommendedName>
</protein>
<evidence type="ECO:0000256" key="4">
    <source>
        <dbReference type="ARBA" id="ARBA00022475"/>
    </source>
</evidence>
<dbReference type="PANTHER" id="PTHR45528">
    <property type="entry name" value="SENSOR HISTIDINE KINASE CPXA"/>
    <property type="match status" value="1"/>
</dbReference>
<evidence type="ECO:0000256" key="10">
    <source>
        <dbReference type="ARBA" id="ARBA00022840"/>
    </source>
</evidence>
<evidence type="ECO:0000256" key="17">
    <source>
        <dbReference type="SAM" id="Phobius"/>
    </source>
</evidence>
<keyword evidence="8" id="KW-0547">Nucleotide-binding</keyword>
<keyword evidence="6" id="KW-0808">Transferase</keyword>
<evidence type="ECO:0000256" key="5">
    <source>
        <dbReference type="ARBA" id="ARBA00022553"/>
    </source>
</evidence>
<evidence type="ECO:0000256" key="6">
    <source>
        <dbReference type="ARBA" id="ARBA00022679"/>
    </source>
</evidence>
<dbReference type="SMART" id="SM00387">
    <property type="entry name" value="HATPase_c"/>
    <property type="match status" value="1"/>
</dbReference>
<dbReference type="GO" id="GO:0005886">
    <property type="term" value="C:plasma membrane"/>
    <property type="evidence" value="ECO:0007669"/>
    <property type="project" value="UniProtKB-SubCell"/>
</dbReference>
<comment type="subcellular location">
    <subcellularLocation>
        <location evidence="2">Cell membrane</location>
        <topology evidence="2">Multi-pass membrane protein</topology>
    </subcellularLocation>
</comment>
<name>A0A927CCP8_9BACL</name>
<dbReference type="Pfam" id="PF00512">
    <property type="entry name" value="HisKA"/>
    <property type="match status" value="1"/>
</dbReference>
<dbReference type="InterPro" id="IPR003661">
    <property type="entry name" value="HisK_dim/P_dom"/>
</dbReference>
<evidence type="ECO:0000256" key="11">
    <source>
        <dbReference type="ARBA" id="ARBA00022989"/>
    </source>
</evidence>
<evidence type="ECO:0000313" key="20">
    <source>
        <dbReference type="EMBL" id="MBD2864372.1"/>
    </source>
</evidence>
<dbReference type="Proteomes" id="UP000639396">
    <property type="component" value="Unassembled WGS sequence"/>
</dbReference>
<comment type="catalytic activity">
    <reaction evidence="1">
        <text>ATP + protein L-histidine = ADP + protein N-phospho-L-histidine.</text>
        <dbReference type="EC" id="2.7.13.3"/>
    </reaction>
</comment>
<dbReference type="InterPro" id="IPR050398">
    <property type="entry name" value="HssS/ArlS-like"/>
</dbReference>
<evidence type="ECO:0000256" key="14">
    <source>
        <dbReference type="ARBA" id="ARBA00023136"/>
    </source>
</evidence>
<comment type="caution">
    <text evidence="20">The sequence shown here is derived from an EMBL/GenBank/DDBJ whole genome shotgun (WGS) entry which is preliminary data.</text>
</comment>
<dbReference type="CDD" id="cd00082">
    <property type="entry name" value="HisKA"/>
    <property type="match status" value="1"/>
</dbReference>
<evidence type="ECO:0000256" key="16">
    <source>
        <dbReference type="ARBA" id="ARBA00040841"/>
    </source>
</evidence>
<dbReference type="CDD" id="cd00075">
    <property type="entry name" value="HATPase"/>
    <property type="match status" value="1"/>
</dbReference>
<sequence length="453" mass="50854">MKSLYSRIVVTFVLIALFSGVVALFGVNLYYQQSLKAYNEQKIANIAKEIRSLYGQFGPIDLHAYFSGIASMGFQLYAVDEGMKGTFYGAPFKHSDIDPSVVRRVQSGETYIPTSKFVTGLFENTIRHSVGIPFQAYGRTYALFVRPNMELQFGEVRTLAGLLLAGTFLLSLLFIFVFTRYIVKPVEKLTEATTAIVQGQYDMELDVLRRDEIGNLARHFSSMAKTLQKLDDMRQEFVSSVSHEIQSPLTSIQGFAQAVRTEPLTSEERDRYLEIIEEESRRLSSLGKQLLTLASLDKEADIIKKSAYRLDEQLRQVVLQTEWQRHEKEVLVELDAPEMMITADRQLLNQVWLNLLTNGIKFSDPGQTIRIKVTVGTEIAVTVSDQGIGIPAAELGHIFERFYKADKARNRTRSGSGLGLSIALKIVQLHGGAIEARSRPGEGATFVVRLPHL</sequence>
<dbReference type="GO" id="GO:0005524">
    <property type="term" value="F:ATP binding"/>
    <property type="evidence" value="ECO:0007669"/>
    <property type="project" value="UniProtKB-KW"/>
</dbReference>
<evidence type="ECO:0000256" key="15">
    <source>
        <dbReference type="ARBA" id="ARBA00037219"/>
    </source>
</evidence>
<dbReference type="FunFam" id="1.10.287.130:FF:000001">
    <property type="entry name" value="Two-component sensor histidine kinase"/>
    <property type="match status" value="1"/>
</dbReference>
<gene>
    <name evidence="20" type="ORF">IDH45_20510</name>
</gene>
<dbReference type="EMBL" id="JACXJA010000029">
    <property type="protein sequence ID" value="MBD2864372.1"/>
    <property type="molecule type" value="Genomic_DNA"/>
</dbReference>
<dbReference type="PROSITE" id="PS50885">
    <property type="entry name" value="HAMP"/>
    <property type="match status" value="1"/>
</dbReference>
<dbReference type="SMART" id="SM00388">
    <property type="entry name" value="HisKA"/>
    <property type="match status" value="1"/>
</dbReference>
<comment type="function">
    <text evidence="15">Member of the two-component regulatory system HssS/HssR involved in intracellular heme homeostasis and tempering of staphylococcal virulence. HssS functions as a heme sensor histidine kinase which is autophosphorylated at a histidine residue and transfers its phosphate group to an aspartate residue of HssR. HssR/HssS activates the expression of hrtAB, an efflux pump, in response to extracellular heme, hemin, hemoglobin or blood.</text>
</comment>
<evidence type="ECO:0000259" key="18">
    <source>
        <dbReference type="PROSITE" id="PS50109"/>
    </source>
</evidence>
<evidence type="ECO:0000256" key="12">
    <source>
        <dbReference type="ARBA" id="ARBA00023012"/>
    </source>
</evidence>
<dbReference type="Pfam" id="PF02518">
    <property type="entry name" value="HATPase_c"/>
    <property type="match status" value="1"/>
</dbReference>
<proteinExistence type="predicted"/>
<dbReference type="RefSeq" id="WP_190930001.1">
    <property type="nucleotide sequence ID" value="NZ_JACXJA010000029.1"/>
</dbReference>
<keyword evidence="12" id="KW-0902">Two-component regulatory system</keyword>
<feature type="domain" description="HAMP" evidence="19">
    <location>
        <begin position="180"/>
        <end position="232"/>
    </location>
</feature>
<evidence type="ECO:0000256" key="7">
    <source>
        <dbReference type="ARBA" id="ARBA00022692"/>
    </source>
</evidence>
<dbReference type="AlphaFoldDB" id="A0A927CCP8"/>
<reference evidence="20" key="1">
    <citation type="submission" date="2020-09" db="EMBL/GenBank/DDBJ databases">
        <title>A novel bacterium of genus Paenibacillus, isolated from South China Sea.</title>
        <authorList>
            <person name="Huang H."/>
            <person name="Mo K."/>
            <person name="Hu Y."/>
        </authorList>
    </citation>
    <scope>NUCLEOTIDE SEQUENCE</scope>
    <source>
        <strain evidence="20">IB182363</strain>
    </source>
</reference>
<keyword evidence="4" id="KW-1003">Cell membrane</keyword>
<dbReference type="Gene3D" id="6.10.340.10">
    <property type="match status" value="1"/>
</dbReference>
<dbReference type="Gene3D" id="1.10.287.130">
    <property type="match status" value="1"/>
</dbReference>
<keyword evidence="11 17" id="KW-1133">Transmembrane helix</keyword>
<feature type="domain" description="Histidine kinase" evidence="18">
    <location>
        <begin position="240"/>
        <end position="453"/>
    </location>
</feature>
<keyword evidence="5" id="KW-0597">Phosphoprotein</keyword>
<evidence type="ECO:0000256" key="13">
    <source>
        <dbReference type="ARBA" id="ARBA00023026"/>
    </source>
</evidence>
<dbReference type="CDD" id="cd06225">
    <property type="entry name" value="HAMP"/>
    <property type="match status" value="1"/>
</dbReference>
<keyword evidence="7 17" id="KW-0812">Transmembrane</keyword>
<evidence type="ECO:0000256" key="2">
    <source>
        <dbReference type="ARBA" id="ARBA00004651"/>
    </source>
</evidence>
<evidence type="ECO:0000256" key="1">
    <source>
        <dbReference type="ARBA" id="ARBA00000085"/>
    </source>
</evidence>
<dbReference type="InterPro" id="IPR036890">
    <property type="entry name" value="HATPase_C_sf"/>
</dbReference>
<accession>A0A927CCP8</accession>
<dbReference type="Pfam" id="PF00672">
    <property type="entry name" value="HAMP"/>
    <property type="match status" value="1"/>
</dbReference>
<evidence type="ECO:0000259" key="19">
    <source>
        <dbReference type="PROSITE" id="PS50885"/>
    </source>
</evidence>
<dbReference type="InterPro" id="IPR036097">
    <property type="entry name" value="HisK_dim/P_sf"/>
</dbReference>
<dbReference type="InterPro" id="IPR005467">
    <property type="entry name" value="His_kinase_dom"/>
</dbReference>
<dbReference type="PANTHER" id="PTHR45528:SF11">
    <property type="entry name" value="HISTIDINE KINASE"/>
    <property type="match status" value="1"/>
</dbReference>
<keyword evidence="14 17" id="KW-0472">Membrane</keyword>
<dbReference type="InterPro" id="IPR004358">
    <property type="entry name" value="Sig_transdc_His_kin-like_C"/>
</dbReference>
<dbReference type="SMART" id="SM00304">
    <property type="entry name" value="HAMP"/>
    <property type="match status" value="1"/>
</dbReference>
<organism evidence="20 21">
    <name type="scientific">Paenibacillus oceani</name>
    <dbReference type="NCBI Taxonomy" id="2772510"/>
    <lineage>
        <taxon>Bacteria</taxon>
        <taxon>Bacillati</taxon>
        <taxon>Bacillota</taxon>
        <taxon>Bacilli</taxon>
        <taxon>Bacillales</taxon>
        <taxon>Paenibacillaceae</taxon>
        <taxon>Paenibacillus</taxon>
    </lineage>
</organism>
<dbReference type="InterPro" id="IPR003594">
    <property type="entry name" value="HATPase_dom"/>
</dbReference>
<dbReference type="EC" id="2.7.13.3" evidence="3"/>